<proteinExistence type="predicted"/>
<dbReference type="eggNOG" id="ENOG502Z8NF">
    <property type="taxonomic scope" value="Bacteria"/>
</dbReference>
<protein>
    <recommendedName>
        <fullName evidence="3">CarboxypepD_reg-like domain-containing protein</fullName>
    </recommendedName>
</protein>
<organism evidence="1 2">
    <name type="scientific">Flavobacterium saliperosum</name>
    <dbReference type="NCBI Taxonomy" id="329186"/>
    <lineage>
        <taxon>Bacteria</taxon>
        <taxon>Pseudomonadati</taxon>
        <taxon>Bacteroidota</taxon>
        <taxon>Flavobacteriia</taxon>
        <taxon>Flavobacteriales</taxon>
        <taxon>Flavobacteriaceae</taxon>
        <taxon>Flavobacterium</taxon>
    </lineage>
</organism>
<dbReference type="STRING" id="329186.SAMN02927925_00402"/>
<dbReference type="EMBL" id="FMTY01000001">
    <property type="protein sequence ID" value="SCX01795.1"/>
    <property type="molecule type" value="Genomic_DNA"/>
</dbReference>
<dbReference type="RefSeq" id="WP_023575453.1">
    <property type="nucleotide sequence ID" value="NZ_CBCSBQ010000003.1"/>
</dbReference>
<gene>
    <name evidence="1" type="ORF">SAMN02927925_00402</name>
</gene>
<name>A0A1G4V640_9FLAO</name>
<evidence type="ECO:0000313" key="1">
    <source>
        <dbReference type="EMBL" id="SCX01795.1"/>
    </source>
</evidence>
<reference evidence="1 2" key="1">
    <citation type="submission" date="2016-10" db="EMBL/GenBank/DDBJ databases">
        <authorList>
            <person name="de Groot N.N."/>
        </authorList>
    </citation>
    <scope>NUCLEOTIDE SEQUENCE [LARGE SCALE GENOMIC DNA]</scope>
    <source>
        <strain evidence="1 2">CGMCC 1.3801</strain>
    </source>
</reference>
<evidence type="ECO:0000313" key="2">
    <source>
        <dbReference type="Proteomes" id="UP000182124"/>
    </source>
</evidence>
<sequence>MRNKPLFLLLFFYVFSFSQELPRTLLKGIVVSDSLEVESITIDNVTAKKITTTDGQGNFSLMAKEKDTLVFSGVSFKSAVLIISYSHLNETILKIKLKVRVNELEELIVHPYTLTGNLETDTKKLKVKTIDLNLGNMDFSVHDPEFNKTDNAMKSIMPGTGNDYNGVNFMALGKMIGGKLFKSKPKPKRVEFITEKIFSDAVKEKFSPQFFEQTLQLKPEEIDLFLAFCDDTSAESRDLLNPKKEFALIDFLIKKSEEYLKKNR</sequence>
<dbReference type="AlphaFoldDB" id="A0A1G4V640"/>
<dbReference type="Proteomes" id="UP000182124">
    <property type="component" value="Unassembled WGS sequence"/>
</dbReference>
<evidence type="ECO:0008006" key="3">
    <source>
        <dbReference type="Google" id="ProtNLM"/>
    </source>
</evidence>
<accession>A0A1G4V640</accession>